<evidence type="ECO:0000259" key="10">
    <source>
        <dbReference type="PROSITE" id="PS50893"/>
    </source>
</evidence>
<feature type="domain" description="ABC transporter" evidence="10">
    <location>
        <begin position="8"/>
        <end position="238"/>
    </location>
</feature>
<dbReference type="InterPro" id="IPR003593">
    <property type="entry name" value="AAA+_ATPase"/>
</dbReference>
<keyword evidence="3" id="KW-1003">Cell membrane</keyword>
<evidence type="ECO:0000256" key="1">
    <source>
        <dbReference type="ARBA" id="ARBA00004413"/>
    </source>
</evidence>
<dbReference type="InterPro" id="IPR027417">
    <property type="entry name" value="P-loop_NTPase"/>
</dbReference>
<dbReference type="EMBL" id="FMUH01000001">
    <property type="protein sequence ID" value="SCX38530.1"/>
    <property type="molecule type" value="Genomic_DNA"/>
</dbReference>
<proteinExistence type="inferred from homology"/>
<dbReference type="PROSITE" id="PS00211">
    <property type="entry name" value="ABC_TRANSPORTER_1"/>
    <property type="match status" value="1"/>
</dbReference>
<keyword evidence="12" id="KW-1185">Reference proteome</keyword>
<dbReference type="SMART" id="SM00382">
    <property type="entry name" value="AAA"/>
    <property type="match status" value="1"/>
</dbReference>
<evidence type="ECO:0000256" key="2">
    <source>
        <dbReference type="ARBA" id="ARBA00022448"/>
    </source>
</evidence>
<dbReference type="Pfam" id="PF00005">
    <property type="entry name" value="ABC_tran"/>
    <property type="match status" value="1"/>
</dbReference>
<dbReference type="InterPro" id="IPR005894">
    <property type="entry name" value="DrrA"/>
</dbReference>
<keyword evidence="6" id="KW-1278">Translocase</keyword>
<evidence type="ECO:0000256" key="7">
    <source>
        <dbReference type="ARBA" id="ARBA00023136"/>
    </source>
</evidence>
<evidence type="ECO:0000313" key="12">
    <source>
        <dbReference type="Proteomes" id="UP000198981"/>
    </source>
</evidence>
<dbReference type="Gene3D" id="3.40.50.300">
    <property type="entry name" value="P-loop containing nucleotide triphosphate hydrolases"/>
    <property type="match status" value="1"/>
</dbReference>
<evidence type="ECO:0000256" key="6">
    <source>
        <dbReference type="ARBA" id="ARBA00022967"/>
    </source>
</evidence>
<dbReference type="NCBIfam" id="TIGR01188">
    <property type="entry name" value="drrA"/>
    <property type="match status" value="1"/>
</dbReference>
<dbReference type="PANTHER" id="PTHR42711:SF19">
    <property type="entry name" value="DOXORUBICIN RESISTANCE ATP-BINDING PROTEIN DRRA"/>
    <property type="match status" value="1"/>
</dbReference>
<dbReference type="PROSITE" id="PS50893">
    <property type="entry name" value="ABC_TRANSPORTER_2"/>
    <property type="match status" value="1"/>
</dbReference>
<protein>
    <submittedName>
        <fullName evidence="11">ABC-2 type transport system ATP-binding protein</fullName>
    </submittedName>
</protein>
<keyword evidence="8" id="KW-0046">Antibiotic resistance</keyword>
<dbReference type="GO" id="GO:1900753">
    <property type="term" value="P:doxorubicin transport"/>
    <property type="evidence" value="ECO:0007669"/>
    <property type="project" value="InterPro"/>
</dbReference>
<dbReference type="FunFam" id="3.40.50.300:FF:000589">
    <property type="entry name" value="ABC transporter, ATP-binding subunit"/>
    <property type="match status" value="1"/>
</dbReference>
<comment type="subcellular location">
    <subcellularLocation>
        <location evidence="1">Cell membrane</location>
        <topology evidence="1">Peripheral membrane protein</topology>
        <orientation evidence="1">Cytoplasmic side</orientation>
    </subcellularLocation>
</comment>
<evidence type="ECO:0000256" key="5">
    <source>
        <dbReference type="ARBA" id="ARBA00022840"/>
    </source>
</evidence>
<dbReference type="STRING" id="1960309.SAMN03159343_0434"/>
<dbReference type="GO" id="GO:0005886">
    <property type="term" value="C:plasma membrane"/>
    <property type="evidence" value="ECO:0007669"/>
    <property type="project" value="UniProtKB-SubCell"/>
</dbReference>
<evidence type="ECO:0000256" key="9">
    <source>
        <dbReference type="ARBA" id="ARBA00049985"/>
    </source>
</evidence>
<keyword evidence="5 11" id="KW-0067">ATP-binding</keyword>
<dbReference type="InterPro" id="IPR050763">
    <property type="entry name" value="ABC_transporter_ATP-binding"/>
</dbReference>
<keyword evidence="7" id="KW-0472">Membrane</keyword>
<organism evidence="11 12">
    <name type="scientific">Klenkia marina</name>
    <dbReference type="NCBI Taxonomy" id="1960309"/>
    <lineage>
        <taxon>Bacteria</taxon>
        <taxon>Bacillati</taxon>
        <taxon>Actinomycetota</taxon>
        <taxon>Actinomycetes</taxon>
        <taxon>Geodermatophilales</taxon>
        <taxon>Geodermatophilaceae</taxon>
        <taxon>Klenkia</taxon>
    </lineage>
</organism>
<dbReference type="InterPro" id="IPR003439">
    <property type="entry name" value="ABC_transporter-like_ATP-bd"/>
</dbReference>
<dbReference type="PANTHER" id="PTHR42711">
    <property type="entry name" value="ABC TRANSPORTER ATP-BINDING PROTEIN"/>
    <property type="match status" value="1"/>
</dbReference>
<dbReference type="SUPFAM" id="SSF52540">
    <property type="entry name" value="P-loop containing nucleoside triphosphate hydrolases"/>
    <property type="match status" value="1"/>
</dbReference>
<name>A0A1G4XBC8_9ACTN</name>
<comment type="similarity">
    <text evidence="9">Belongs to the ABC transporter superfamily. Drug exporter-1 (DrugE1) (TC 3.A.1.105) family.</text>
</comment>
<evidence type="ECO:0000256" key="3">
    <source>
        <dbReference type="ARBA" id="ARBA00022475"/>
    </source>
</evidence>
<keyword evidence="2" id="KW-0813">Transport</keyword>
<accession>A0A1G4XBC8</accession>
<keyword evidence="4" id="KW-0547">Nucleotide-binding</keyword>
<sequence length="336" mass="35706">MPGMSDAVVVEGLVKRFGDFTALRGVDLTVAQGTVLGLLGPNGAGKTTVVRILSTLLRADGGRAEITGLDVATQADQVRAVIGLTGQYAAVDEYLTGEENLEMVGRLYRLGKKESRARAGQLLERFDLTDAARRPAKTYSGGMRRRLDIAASLIARPQVLFLDEPTTGLDPRSRLGMWEFIADLVSDGTTILLTTQYLEEADRLADRMVVIDRGAVIARGTADELKAQVGGERIELTVGSGEGLARAAELLRPLAVDEPQRDEQTRRLTVPVTGGAATLAQALQLLEGSGVELLDVGLRRPDLDDVFLTLTGHSADAAVDATAGTTADAEPAESTR</sequence>
<dbReference type="InterPro" id="IPR017871">
    <property type="entry name" value="ABC_transporter-like_CS"/>
</dbReference>
<dbReference type="AlphaFoldDB" id="A0A1G4XBC8"/>
<gene>
    <name evidence="11" type="ORF">SAMN03159343_0434</name>
</gene>
<reference evidence="12" key="1">
    <citation type="submission" date="2016-10" db="EMBL/GenBank/DDBJ databases">
        <authorList>
            <person name="Varghese N."/>
            <person name="Submissions S."/>
        </authorList>
    </citation>
    <scope>NUCLEOTIDE SEQUENCE [LARGE SCALE GENOMIC DNA]</scope>
    <source>
        <strain evidence="12">DSM 45722</strain>
    </source>
</reference>
<evidence type="ECO:0000256" key="8">
    <source>
        <dbReference type="ARBA" id="ARBA00023251"/>
    </source>
</evidence>
<evidence type="ECO:0000313" key="11">
    <source>
        <dbReference type="EMBL" id="SCX38530.1"/>
    </source>
</evidence>
<dbReference type="GO" id="GO:0046677">
    <property type="term" value="P:response to antibiotic"/>
    <property type="evidence" value="ECO:0007669"/>
    <property type="project" value="UniProtKB-KW"/>
</dbReference>
<dbReference type="GO" id="GO:0016887">
    <property type="term" value="F:ATP hydrolysis activity"/>
    <property type="evidence" value="ECO:0007669"/>
    <property type="project" value="InterPro"/>
</dbReference>
<dbReference type="GO" id="GO:0043215">
    <property type="term" value="P:daunorubicin transport"/>
    <property type="evidence" value="ECO:0007669"/>
    <property type="project" value="InterPro"/>
</dbReference>
<dbReference type="Proteomes" id="UP000198981">
    <property type="component" value="Unassembled WGS sequence"/>
</dbReference>
<dbReference type="GO" id="GO:0005524">
    <property type="term" value="F:ATP binding"/>
    <property type="evidence" value="ECO:0007669"/>
    <property type="project" value="UniProtKB-KW"/>
</dbReference>
<evidence type="ECO:0000256" key="4">
    <source>
        <dbReference type="ARBA" id="ARBA00022741"/>
    </source>
</evidence>